<comment type="similarity">
    <text evidence="1">Belongs to the universal ribosomal protein uL11 family.</text>
</comment>
<reference evidence="4 5" key="1">
    <citation type="submission" date="2019-01" db="EMBL/GenBank/DDBJ databases">
        <authorList>
            <person name="Alioto T."/>
            <person name="Alioto T."/>
        </authorList>
    </citation>
    <scope>NUCLEOTIDE SEQUENCE [LARGE SCALE GENOMIC DNA]</scope>
</reference>
<evidence type="ECO:0000256" key="2">
    <source>
        <dbReference type="ARBA" id="ARBA00022980"/>
    </source>
</evidence>
<protein>
    <submittedName>
        <fullName evidence="4">60s ribosomal protein l12</fullName>
    </submittedName>
</protein>
<feature type="non-terminal residue" evidence="4">
    <location>
        <position position="64"/>
    </location>
</feature>
<accession>A0A485MZG9</accession>
<dbReference type="GO" id="GO:1990904">
    <property type="term" value="C:ribonucleoprotein complex"/>
    <property type="evidence" value="ECO:0007669"/>
    <property type="project" value="UniProtKB-KW"/>
</dbReference>
<gene>
    <name evidence="4" type="ORF">LYPA_23C011729</name>
</gene>
<dbReference type="AlphaFoldDB" id="A0A485MZG9"/>
<dbReference type="InterPro" id="IPR036796">
    <property type="entry name" value="Ribosomal_uL11_N_sf"/>
</dbReference>
<dbReference type="Gene3D" id="3.30.1550.10">
    <property type="entry name" value="Ribosomal protein L11/L12, N-terminal domain"/>
    <property type="match status" value="1"/>
</dbReference>
<dbReference type="Proteomes" id="UP000386466">
    <property type="component" value="Unassembled WGS sequence"/>
</dbReference>
<dbReference type="GO" id="GO:0005840">
    <property type="term" value="C:ribosome"/>
    <property type="evidence" value="ECO:0007669"/>
    <property type="project" value="UniProtKB-KW"/>
</dbReference>
<dbReference type="EMBL" id="CAAGRJ010007857">
    <property type="protein sequence ID" value="VFV25687.1"/>
    <property type="molecule type" value="Genomic_DNA"/>
</dbReference>
<evidence type="ECO:0000313" key="5">
    <source>
        <dbReference type="Proteomes" id="UP000386466"/>
    </source>
</evidence>
<evidence type="ECO:0000256" key="1">
    <source>
        <dbReference type="ARBA" id="ARBA00010537"/>
    </source>
</evidence>
<proteinExistence type="inferred from homology"/>
<keyword evidence="2 4" id="KW-0689">Ribosomal protein</keyword>
<feature type="non-terminal residue" evidence="4">
    <location>
        <position position="1"/>
    </location>
</feature>
<keyword evidence="3" id="KW-0687">Ribonucleoprotein</keyword>
<dbReference type="SUPFAM" id="SSF54747">
    <property type="entry name" value="Ribosomal L11/L12e N-terminal domain"/>
    <property type="match status" value="1"/>
</dbReference>
<evidence type="ECO:0000256" key="3">
    <source>
        <dbReference type="ARBA" id="ARBA00023274"/>
    </source>
</evidence>
<sequence length="64" mass="7256">RRRCNSLRWSRIRVHLTPTASTMLPKFYPKETKVIYLRCTSDKVGAKSSLAPKVSPLGLSPKKV</sequence>
<organism evidence="4 5">
    <name type="scientific">Lynx pardinus</name>
    <name type="common">Iberian lynx</name>
    <name type="synonym">Felis pardina</name>
    <dbReference type="NCBI Taxonomy" id="191816"/>
    <lineage>
        <taxon>Eukaryota</taxon>
        <taxon>Metazoa</taxon>
        <taxon>Chordata</taxon>
        <taxon>Craniata</taxon>
        <taxon>Vertebrata</taxon>
        <taxon>Euteleostomi</taxon>
        <taxon>Mammalia</taxon>
        <taxon>Eutheria</taxon>
        <taxon>Laurasiatheria</taxon>
        <taxon>Carnivora</taxon>
        <taxon>Feliformia</taxon>
        <taxon>Felidae</taxon>
        <taxon>Felinae</taxon>
        <taxon>Lynx</taxon>
    </lineage>
</organism>
<keyword evidence="5" id="KW-1185">Reference proteome</keyword>
<name>A0A485MZG9_LYNPA</name>
<evidence type="ECO:0000313" key="4">
    <source>
        <dbReference type="EMBL" id="VFV25687.1"/>
    </source>
</evidence>